<keyword evidence="3" id="KW-1185">Reference proteome</keyword>
<comment type="caution">
    <text evidence="2">The sequence shown here is derived from an EMBL/GenBank/DDBJ whole genome shotgun (WGS) entry which is preliminary data.</text>
</comment>
<protein>
    <submittedName>
        <fullName evidence="2">Uncharacterized protein</fullName>
    </submittedName>
</protein>
<sequence length="80" mass="8424">MTKSRRKVRLSFGTLGKWCAEVCRPGLVFGASTNFAVPKGVGRALAFCRQGGVNRLLGSVVWTGIPAIAATVFALSVPLC</sequence>
<dbReference type="Proteomes" id="UP000784294">
    <property type="component" value="Unassembled WGS sequence"/>
</dbReference>
<evidence type="ECO:0000313" key="2">
    <source>
        <dbReference type="EMBL" id="VEL27062.1"/>
    </source>
</evidence>
<evidence type="ECO:0000313" key="3">
    <source>
        <dbReference type="Proteomes" id="UP000784294"/>
    </source>
</evidence>
<proteinExistence type="predicted"/>
<keyword evidence="1" id="KW-0812">Transmembrane</keyword>
<gene>
    <name evidence="2" type="ORF">PXEA_LOCUS20502</name>
</gene>
<keyword evidence="1" id="KW-1133">Transmembrane helix</keyword>
<reference evidence="2" key="1">
    <citation type="submission" date="2018-11" db="EMBL/GenBank/DDBJ databases">
        <authorList>
            <consortium name="Pathogen Informatics"/>
        </authorList>
    </citation>
    <scope>NUCLEOTIDE SEQUENCE</scope>
</reference>
<name>A0A448X3H1_9PLAT</name>
<dbReference type="AlphaFoldDB" id="A0A448X3H1"/>
<keyword evidence="1" id="KW-0472">Membrane</keyword>
<evidence type="ECO:0000256" key="1">
    <source>
        <dbReference type="SAM" id="Phobius"/>
    </source>
</evidence>
<dbReference type="EMBL" id="CAAALY010084623">
    <property type="protein sequence ID" value="VEL27062.1"/>
    <property type="molecule type" value="Genomic_DNA"/>
</dbReference>
<accession>A0A448X3H1</accession>
<organism evidence="2 3">
    <name type="scientific">Protopolystoma xenopodis</name>
    <dbReference type="NCBI Taxonomy" id="117903"/>
    <lineage>
        <taxon>Eukaryota</taxon>
        <taxon>Metazoa</taxon>
        <taxon>Spiralia</taxon>
        <taxon>Lophotrochozoa</taxon>
        <taxon>Platyhelminthes</taxon>
        <taxon>Monogenea</taxon>
        <taxon>Polyopisthocotylea</taxon>
        <taxon>Polystomatidea</taxon>
        <taxon>Polystomatidae</taxon>
        <taxon>Protopolystoma</taxon>
    </lineage>
</organism>
<feature type="transmembrane region" description="Helical" evidence="1">
    <location>
        <begin position="56"/>
        <end position="77"/>
    </location>
</feature>